<organism evidence="1 2">
    <name type="scientific">Bifidobacterium thermophilum</name>
    <dbReference type="NCBI Taxonomy" id="33905"/>
    <lineage>
        <taxon>Bacteria</taxon>
        <taxon>Bacillati</taxon>
        <taxon>Actinomycetota</taxon>
        <taxon>Actinomycetes</taxon>
        <taxon>Bifidobacteriales</taxon>
        <taxon>Bifidobacteriaceae</taxon>
        <taxon>Bifidobacterium</taxon>
    </lineage>
</organism>
<protein>
    <submittedName>
        <fullName evidence="1">Uncharacterized protein</fullName>
    </submittedName>
</protein>
<sequence>MSETYRPLSSMKLDIWVALGRLAWRDGELAAWGVPIPWAAGCALRHAVWSRSGRVARLIAAGDRDGLARLVAADPDVRYLIPAPLLGRAALAVADACMACKPA</sequence>
<dbReference type="Proteomes" id="UP000588369">
    <property type="component" value="Unassembled WGS sequence"/>
</dbReference>
<evidence type="ECO:0000313" key="2">
    <source>
        <dbReference type="Proteomes" id="UP000588369"/>
    </source>
</evidence>
<evidence type="ECO:0000313" key="1">
    <source>
        <dbReference type="EMBL" id="NME61974.1"/>
    </source>
</evidence>
<gene>
    <name evidence="1" type="ORF">HF844_04045</name>
</gene>
<proteinExistence type="predicted"/>
<dbReference type="AlphaFoldDB" id="A0A7X9NQI8"/>
<dbReference type="EMBL" id="JABAGI010000003">
    <property type="protein sequence ID" value="NME61974.1"/>
    <property type="molecule type" value="Genomic_DNA"/>
</dbReference>
<name>A0A7X9NQI8_9BIFI</name>
<reference evidence="1 2" key="1">
    <citation type="submission" date="2020-04" db="EMBL/GenBank/DDBJ databases">
        <authorList>
            <person name="Hitch T.C.A."/>
            <person name="Wylensek D."/>
            <person name="Clavel T."/>
        </authorList>
    </citation>
    <scope>NUCLEOTIDE SEQUENCE [LARGE SCALE GENOMIC DNA]</scope>
    <source>
        <strain evidence="1 2">BSM-130-P53-3C</strain>
    </source>
</reference>
<accession>A0A7X9NQI8</accession>
<comment type="caution">
    <text evidence="1">The sequence shown here is derived from an EMBL/GenBank/DDBJ whole genome shotgun (WGS) entry which is preliminary data.</text>
</comment>
<dbReference type="RefSeq" id="WP_168984068.1">
    <property type="nucleotide sequence ID" value="NZ_JABAGI010000003.1"/>
</dbReference>